<feature type="compositionally biased region" description="Acidic residues" evidence="7">
    <location>
        <begin position="165"/>
        <end position="178"/>
    </location>
</feature>
<evidence type="ECO:0000256" key="2">
    <source>
        <dbReference type="ARBA" id="ARBA00008035"/>
    </source>
</evidence>
<protein>
    <recommendedName>
        <fullName evidence="6">Enhancer of polycomb-like protein</fullName>
    </recommendedName>
</protein>
<feature type="region of interest" description="Disordered" evidence="7">
    <location>
        <begin position="428"/>
        <end position="458"/>
    </location>
</feature>
<evidence type="ECO:0000313" key="9">
    <source>
        <dbReference type="EMBL" id="KAL3785513.1"/>
    </source>
</evidence>
<keyword evidence="3 6" id="KW-0805">Transcription regulation</keyword>
<evidence type="ECO:0000259" key="8">
    <source>
        <dbReference type="Pfam" id="PF10513"/>
    </source>
</evidence>
<evidence type="ECO:0000256" key="4">
    <source>
        <dbReference type="ARBA" id="ARBA00023163"/>
    </source>
</evidence>
<dbReference type="GO" id="GO:0035267">
    <property type="term" value="C:NuA4 histone acetyltransferase complex"/>
    <property type="evidence" value="ECO:0007669"/>
    <property type="project" value="UniProtKB-ARBA"/>
</dbReference>
<dbReference type="GO" id="GO:0005634">
    <property type="term" value="C:nucleus"/>
    <property type="evidence" value="ECO:0007669"/>
    <property type="project" value="UniProtKB-SubCell"/>
</dbReference>
<feature type="region of interest" description="Disordered" evidence="7">
    <location>
        <begin position="162"/>
        <end position="183"/>
    </location>
</feature>
<feature type="compositionally biased region" description="Acidic residues" evidence="7">
    <location>
        <begin position="44"/>
        <end position="53"/>
    </location>
</feature>
<comment type="subcellular location">
    <subcellularLocation>
        <location evidence="1 6">Nucleus</location>
    </subcellularLocation>
</comment>
<keyword evidence="10" id="KW-1185">Reference proteome</keyword>
<feature type="region of interest" description="Disordered" evidence="7">
    <location>
        <begin position="1"/>
        <end position="98"/>
    </location>
</feature>
<organism evidence="9 10">
    <name type="scientific">Stephanodiscus triporus</name>
    <dbReference type="NCBI Taxonomy" id="2934178"/>
    <lineage>
        <taxon>Eukaryota</taxon>
        <taxon>Sar</taxon>
        <taxon>Stramenopiles</taxon>
        <taxon>Ochrophyta</taxon>
        <taxon>Bacillariophyta</taxon>
        <taxon>Coscinodiscophyceae</taxon>
        <taxon>Thalassiosirophycidae</taxon>
        <taxon>Stephanodiscales</taxon>
        <taxon>Stephanodiscaceae</taxon>
        <taxon>Stephanodiscus</taxon>
    </lineage>
</organism>
<sequence>MAVIRDERDSVICEDPERPGRRKVIPMRLLSSANDDRGGGGGGGDDDEEEDDGGGGGGKGGSDGADTTENSGRGRHRGGADTTAGNKKEIPVPTITTVRRYDRDVPPNYDVPMSYVRYIRPTYAEAMEEVVEYDADAEDEKWWRENEDFGPYAKARIVVTGEDHGEGEEEEEEDDDEPSGTTTMDVLPLPYFERMMDALEKATGHESIVTISQAEEMLVGRMPILVDIFGPLSEGERRMEEEEDERYLKRWLRDDADDDVVDSGGRVGSRGRPKRRLPLPTLAPPVTLPEVIRQVYDYWMAKRSRLRKPLLRRYWPPTSASDLNPHQVFRQRDKEKRRLRKKRQNDIEAYKKMRQLRMDFERVGTLCELILKREEVNSTLVELTNEYFEERMHGWTDTTGLPRRSRTLNKSTVQSALSVPKYFDDGPIVRMRGGNKRKRGPQTGWKNGNNADTRDPSPVPLGGVGGINGSHSTYPAAGASNNHLPHHRTMKPPPPATAMAHLPWKNIVIAGHDGGFPAPNFLQPLASRESHFVSSLDDVMPSMPSYVNGACTTSHGPDGGFRHRPRLGRGGRIIIDRVPRPSPSSFGFGGGGAGPPAPTVVTYGSPMGRCGYHVTPLGADGPNYAVRASGTDDDDGSRGGGPNVAEGGGTDARTAPKAPPARSLVDLLPKSLGDVTSLSQRIKEICAMGLMEDYQAQGNGNMATAVSTSVASSLKGVNSNAPSSVAMTLAEEMDEVLVPIEDWMEAPEGMMMYGSEKFVIGPL</sequence>
<comment type="similarity">
    <text evidence="2 6">Belongs to the enhancer of polycomb family.</text>
</comment>
<dbReference type="Proteomes" id="UP001530315">
    <property type="component" value="Unassembled WGS sequence"/>
</dbReference>
<feature type="compositionally biased region" description="Gly residues" evidence="7">
    <location>
        <begin position="54"/>
        <end position="63"/>
    </location>
</feature>
<dbReference type="AlphaFoldDB" id="A0ABD3PBJ2"/>
<comment type="caution">
    <text evidence="9">The sequence shown here is derived from an EMBL/GenBank/DDBJ whole genome shotgun (WGS) entry which is preliminary data.</text>
</comment>
<feature type="region of interest" description="Disordered" evidence="7">
    <location>
        <begin position="621"/>
        <end position="661"/>
    </location>
</feature>
<feature type="compositionally biased region" description="Basic and acidic residues" evidence="7">
    <location>
        <begin position="1"/>
        <end position="19"/>
    </location>
</feature>
<dbReference type="InterPro" id="IPR019542">
    <property type="entry name" value="Enhancer_polycomb-like_N"/>
</dbReference>
<keyword evidence="4 6" id="KW-0804">Transcription</keyword>
<proteinExistence type="inferred from homology"/>
<accession>A0ABD3PBJ2</accession>
<evidence type="ECO:0000313" key="10">
    <source>
        <dbReference type="Proteomes" id="UP001530315"/>
    </source>
</evidence>
<dbReference type="PANTHER" id="PTHR14898">
    <property type="entry name" value="ENHANCER OF POLYCOMB"/>
    <property type="match status" value="1"/>
</dbReference>
<feature type="domain" description="Enhancer of polycomb-like N-terminal" evidence="8">
    <location>
        <begin position="79"/>
        <end position="201"/>
    </location>
</feature>
<evidence type="ECO:0000256" key="3">
    <source>
        <dbReference type="ARBA" id="ARBA00023015"/>
    </source>
</evidence>
<evidence type="ECO:0000256" key="5">
    <source>
        <dbReference type="ARBA" id="ARBA00023242"/>
    </source>
</evidence>
<evidence type="ECO:0000256" key="6">
    <source>
        <dbReference type="RuleBase" id="RU361124"/>
    </source>
</evidence>
<dbReference type="InterPro" id="IPR024943">
    <property type="entry name" value="Enhancer_polycomb"/>
</dbReference>
<reference evidence="9 10" key="1">
    <citation type="submission" date="2024-10" db="EMBL/GenBank/DDBJ databases">
        <title>Updated reference genomes for cyclostephanoid diatoms.</title>
        <authorList>
            <person name="Roberts W.R."/>
            <person name="Alverson A.J."/>
        </authorList>
    </citation>
    <scope>NUCLEOTIDE SEQUENCE [LARGE SCALE GENOMIC DNA]</scope>
    <source>
        <strain evidence="9 10">AJA276-08</strain>
    </source>
</reference>
<evidence type="ECO:0000256" key="7">
    <source>
        <dbReference type="SAM" id="MobiDB-lite"/>
    </source>
</evidence>
<name>A0ABD3PBJ2_9STRA</name>
<dbReference type="Pfam" id="PF10513">
    <property type="entry name" value="EPL1"/>
    <property type="match status" value="1"/>
</dbReference>
<gene>
    <name evidence="9" type="ORF">ACHAW5_005267</name>
</gene>
<evidence type="ECO:0000256" key="1">
    <source>
        <dbReference type="ARBA" id="ARBA00004123"/>
    </source>
</evidence>
<dbReference type="EMBL" id="JALLAZ020000886">
    <property type="protein sequence ID" value="KAL3785513.1"/>
    <property type="molecule type" value="Genomic_DNA"/>
</dbReference>
<feature type="region of interest" description="Disordered" evidence="7">
    <location>
        <begin position="554"/>
        <end position="595"/>
    </location>
</feature>
<feature type="compositionally biased region" description="Gly residues" evidence="7">
    <location>
        <begin position="638"/>
        <end position="650"/>
    </location>
</feature>
<keyword evidence="5 6" id="KW-0539">Nucleus</keyword>